<sequence>MSSIPQVPSGFSITGGIPTKSQDLAASVIFTTAYVCLIPLATWRLASKASRTTTMIRPAIFVLVRTTTYIIRAIQSSGNYSETLFIVEQVFLLGGFPVICEAIMTLLEYHITRTHTSPKQGQVTQQVCRLLRLALLAALVLGIVAGTQMSSVFTDPSKASQLRTLRNANAALCLAIVLGVIVVALVAHVHKSLPVRPTMLLVFMAGCLTIAAAYRLTLIHTTSPAFSTGTKAKFYILLALMEWLVTATLFSVNARVVFAEDVAKEKKKAAKEGRSAQEYSMQQHMSPMHTGPYDSA</sequence>
<gene>
    <name evidence="4" type="ORF">RSOLAG1IB_10646</name>
</gene>
<feature type="transmembrane region" description="Helical" evidence="2">
    <location>
        <begin position="24"/>
        <end position="43"/>
    </location>
</feature>
<proteinExistence type="predicted"/>
<keyword evidence="2" id="KW-1133">Transmembrane helix</keyword>
<evidence type="ECO:0000313" key="4">
    <source>
        <dbReference type="EMBL" id="CEL63007.1"/>
    </source>
</evidence>
<dbReference type="OrthoDB" id="2562239at2759"/>
<name>A0A0B7G3G2_THACB</name>
<evidence type="ECO:0000256" key="1">
    <source>
        <dbReference type="SAM" id="MobiDB-lite"/>
    </source>
</evidence>
<dbReference type="InterPro" id="IPR056119">
    <property type="entry name" value="DUF7702"/>
</dbReference>
<reference evidence="4 5" key="1">
    <citation type="submission" date="2014-11" db="EMBL/GenBank/DDBJ databases">
        <authorList>
            <person name="Wibberg Daniel"/>
        </authorList>
    </citation>
    <scope>NUCLEOTIDE SEQUENCE [LARGE SCALE GENOMIC DNA]</scope>
    <source>
        <strain evidence="4">Rhizoctonia solani AG1-IB 7/3/14</strain>
    </source>
</reference>
<keyword evidence="2" id="KW-0472">Membrane</keyword>
<feature type="transmembrane region" description="Helical" evidence="2">
    <location>
        <begin position="168"/>
        <end position="187"/>
    </location>
</feature>
<feature type="region of interest" description="Disordered" evidence="1">
    <location>
        <begin position="269"/>
        <end position="296"/>
    </location>
</feature>
<feature type="transmembrane region" description="Helical" evidence="2">
    <location>
        <begin position="55"/>
        <end position="74"/>
    </location>
</feature>
<keyword evidence="2" id="KW-0812">Transmembrane</keyword>
<keyword evidence="5" id="KW-1185">Reference proteome</keyword>
<dbReference type="EMBL" id="LN679176">
    <property type="protein sequence ID" value="CEL63007.1"/>
    <property type="molecule type" value="Genomic_DNA"/>
</dbReference>
<dbReference type="Pfam" id="PF24800">
    <property type="entry name" value="DUF7702"/>
    <property type="match status" value="1"/>
</dbReference>
<evidence type="ECO:0000259" key="3">
    <source>
        <dbReference type="Pfam" id="PF24800"/>
    </source>
</evidence>
<accession>A0A0B7G3G2</accession>
<organism evidence="4 5">
    <name type="scientific">Thanatephorus cucumeris (strain AG1-IB / isolate 7/3/14)</name>
    <name type="common">Lettuce bottom rot fungus</name>
    <name type="synonym">Rhizoctonia solani</name>
    <dbReference type="NCBI Taxonomy" id="1108050"/>
    <lineage>
        <taxon>Eukaryota</taxon>
        <taxon>Fungi</taxon>
        <taxon>Dikarya</taxon>
        <taxon>Basidiomycota</taxon>
        <taxon>Agaricomycotina</taxon>
        <taxon>Agaricomycetes</taxon>
        <taxon>Cantharellales</taxon>
        <taxon>Ceratobasidiaceae</taxon>
        <taxon>Rhizoctonia</taxon>
        <taxon>Rhizoctonia solani AG-1</taxon>
    </lineage>
</organism>
<evidence type="ECO:0000256" key="2">
    <source>
        <dbReference type="SAM" id="Phobius"/>
    </source>
</evidence>
<feature type="transmembrane region" description="Helical" evidence="2">
    <location>
        <begin position="236"/>
        <end position="258"/>
    </location>
</feature>
<feature type="transmembrane region" description="Helical" evidence="2">
    <location>
        <begin position="130"/>
        <end position="148"/>
    </location>
</feature>
<dbReference type="Proteomes" id="UP000059188">
    <property type="component" value="Unassembled WGS sequence"/>
</dbReference>
<feature type="transmembrane region" description="Helical" evidence="2">
    <location>
        <begin position="86"/>
        <end position="109"/>
    </location>
</feature>
<feature type="domain" description="DUF7702" evidence="3">
    <location>
        <begin position="50"/>
        <end position="249"/>
    </location>
</feature>
<dbReference type="AlphaFoldDB" id="A0A0B7G3G2"/>
<protein>
    <recommendedName>
        <fullName evidence="3">DUF7702 domain-containing protein</fullName>
    </recommendedName>
</protein>
<feature type="transmembrane region" description="Helical" evidence="2">
    <location>
        <begin position="199"/>
        <end position="216"/>
    </location>
</feature>
<evidence type="ECO:0000313" key="5">
    <source>
        <dbReference type="Proteomes" id="UP000059188"/>
    </source>
</evidence>